<accession>A0A9X3TZB6</accession>
<dbReference type="PANTHER" id="PTHR43135:SF3">
    <property type="entry name" value="ALPHA-D-RIBOSE 1-METHYLPHOSPHONATE 5-TRIPHOSPHATE DIPHOSPHATASE"/>
    <property type="match status" value="1"/>
</dbReference>
<dbReference type="EMBL" id="JANWOI010000004">
    <property type="protein sequence ID" value="MDA5194546.1"/>
    <property type="molecule type" value="Genomic_DNA"/>
</dbReference>
<protein>
    <submittedName>
        <fullName evidence="2">Amidohydrolase family protein</fullName>
    </submittedName>
</protein>
<evidence type="ECO:0000313" key="2">
    <source>
        <dbReference type="EMBL" id="MDA5194546.1"/>
    </source>
</evidence>
<dbReference type="InterPro" id="IPR011059">
    <property type="entry name" value="Metal-dep_hydrolase_composite"/>
</dbReference>
<keyword evidence="3" id="KW-1185">Reference proteome</keyword>
<dbReference type="InterPro" id="IPR051781">
    <property type="entry name" value="Metallo-dep_Hydrolase"/>
</dbReference>
<evidence type="ECO:0000313" key="3">
    <source>
        <dbReference type="Proteomes" id="UP001141619"/>
    </source>
</evidence>
<dbReference type="InterPro" id="IPR057744">
    <property type="entry name" value="OTAase-like"/>
</dbReference>
<evidence type="ECO:0000259" key="1">
    <source>
        <dbReference type="Pfam" id="PF01979"/>
    </source>
</evidence>
<reference evidence="2" key="1">
    <citation type="submission" date="2022-08" db="EMBL/GenBank/DDBJ databases">
        <authorList>
            <person name="Vandamme P."/>
            <person name="Hettiarachchi A."/>
            <person name="Peeters C."/>
            <person name="Cnockaert M."/>
            <person name="Carlier A."/>
        </authorList>
    </citation>
    <scope>NUCLEOTIDE SEQUENCE</scope>
    <source>
        <strain evidence="2">LMG 31809</strain>
    </source>
</reference>
<dbReference type="Proteomes" id="UP001141619">
    <property type="component" value="Unassembled WGS sequence"/>
</dbReference>
<dbReference type="InterPro" id="IPR032466">
    <property type="entry name" value="Metal_Hydrolase"/>
</dbReference>
<proteinExistence type="predicted"/>
<dbReference type="GO" id="GO:0016810">
    <property type="term" value="F:hydrolase activity, acting on carbon-nitrogen (but not peptide) bonds"/>
    <property type="evidence" value="ECO:0007669"/>
    <property type="project" value="InterPro"/>
</dbReference>
<dbReference type="Gene3D" id="2.30.40.10">
    <property type="entry name" value="Urease, subunit C, domain 1"/>
    <property type="match status" value="1"/>
</dbReference>
<reference evidence="2" key="2">
    <citation type="journal article" date="2023" name="Syst. Appl. Microbiol.">
        <title>Govania unica gen. nov., sp. nov., a rare biosphere bacterium that represents a novel family in the class Alphaproteobacteria.</title>
        <authorList>
            <person name="Vandamme P."/>
            <person name="Peeters C."/>
            <person name="Hettiarachchi A."/>
            <person name="Cnockaert M."/>
            <person name="Carlier A."/>
        </authorList>
    </citation>
    <scope>NUCLEOTIDE SEQUENCE</scope>
    <source>
        <strain evidence="2">LMG 31809</strain>
    </source>
</reference>
<gene>
    <name evidence="2" type="ORF">NYP16_11355</name>
</gene>
<feature type="domain" description="Amidohydrolase-related" evidence="1">
    <location>
        <begin position="102"/>
        <end position="452"/>
    </location>
</feature>
<dbReference type="SUPFAM" id="SSF51338">
    <property type="entry name" value="Composite domain of metallo-dependent hydrolases"/>
    <property type="match status" value="2"/>
</dbReference>
<comment type="caution">
    <text evidence="2">The sequence shown here is derived from an EMBL/GenBank/DDBJ whole genome shotgun (WGS) entry which is preliminary data.</text>
</comment>
<dbReference type="SUPFAM" id="SSF51556">
    <property type="entry name" value="Metallo-dependent hydrolases"/>
    <property type="match status" value="1"/>
</dbReference>
<dbReference type="Gene3D" id="3.20.20.140">
    <property type="entry name" value="Metal-dependent hydrolases"/>
    <property type="match status" value="1"/>
</dbReference>
<dbReference type="RefSeq" id="WP_274944252.1">
    <property type="nucleotide sequence ID" value="NZ_JANWOI010000004.1"/>
</dbReference>
<organism evidence="2 3">
    <name type="scientific">Govanella unica</name>
    <dbReference type="NCBI Taxonomy" id="2975056"/>
    <lineage>
        <taxon>Bacteria</taxon>
        <taxon>Pseudomonadati</taxon>
        <taxon>Pseudomonadota</taxon>
        <taxon>Alphaproteobacteria</taxon>
        <taxon>Emcibacterales</taxon>
        <taxon>Govanellaceae</taxon>
        <taxon>Govanella</taxon>
    </lineage>
</organism>
<dbReference type="Pfam" id="PF01979">
    <property type="entry name" value="Amidohydro_1"/>
    <property type="match status" value="1"/>
</dbReference>
<dbReference type="CDD" id="cd01299">
    <property type="entry name" value="Met_dep_hydrolase_A"/>
    <property type="match status" value="1"/>
</dbReference>
<sequence length="459" mass="47620">MQSGLARIIKKGTAVLGHSLFSLPLLGLSLMLGGLPTTSAEAADVTVIHAGKLLAVPGQAPISPATLVIEDGKVKEVRAGHVDAAALGLGADAKIIDLSDKFVMPGFIDLHVHLSFGANPDRTLIVTKPDSYFSLIAANNARKTLMTGFTTVRDLGSPGTSVYALRDGIRDGLVPGPKILVAGAAITPTGGHGDFHGYRDEVEKAMPAAGVCNGADDCRRAVRAAVKRGSDVIKVTSTGGTLSNTAAGTGQQFTDAELVAIAETAHALGRKVTAHAHDKAGIDSALRAGFDSIEHSMWADEDTLRLFKKTGAWLIPTIYPITYAGDTPEKMRNGPYKNATPAVMAKLLKLGRQPKDMASKAYKMGVNIALGTDSGVSPNGENINEFIELVGIGMTPMEALMAGTVKAAQAGGIEGVGKLAPGMAADVVAMPGDPLQDIKAVLGVDFVMRDGIVFKQDGK</sequence>
<dbReference type="AlphaFoldDB" id="A0A9X3TZB6"/>
<dbReference type="PANTHER" id="PTHR43135">
    <property type="entry name" value="ALPHA-D-RIBOSE 1-METHYLPHOSPHONATE 5-TRIPHOSPHATE DIPHOSPHATASE"/>
    <property type="match status" value="1"/>
</dbReference>
<name>A0A9X3TZB6_9PROT</name>
<dbReference type="InterPro" id="IPR006680">
    <property type="entry name" value="Amidohydro-rel"/>
</dbReference>